<dbReference type="InterPro" id="IPR016186">
    <property type="entry name" value="C-type_lectin-like/link_sf"/>
</dbReference>
<evidence type="ECO:0000259" key="3">
    <source>
        <dbReference type="PROSITE" id="PS50041"/>
    </source>
</evidence>
<keyword evidence="2" id="KW-1015">Disulfide bond</keyword>
<evidence type="ECO:0000256" key="2">
    <source>
        <dbReference type="ARBA" id="ARBA00023157"/>
    </source>
</evidence>
<reference evidence="4" key="2">
    <citation type="submission" date="2025-09" db="UniProtKB">
        <authorList>
            <consortium name="Ensembl"/>
        </authorList>
    </citation>
    <scope>IDENTIFICATION</scope>
</reference>
<dbReference type="SUPFAM" id="SSF56436">
    <property type="entry name" value="C-type lectin-like"/>
    <property type="match status" value="1"/>
</dbReference>
<dbReference type="GO" id="GO:0030246">
    <property type="term" value="F:carbohydrate binding"/>
    <property type="evidence" value="ECO:0007669"/>
    <property type="project" value="UniProtKB-KW"/>
</dbReference>
<evidence type="ECO:0000256" key="1">
    <source>
        <dbReference type="ARBA" id="ARBA00022734"/>
    </source>
</evidence>
<dbReference type="PANTHER" id="PTHR46746:SF9">
    <property type="entry name" value="CD209 ANTIGEN-LIKE PROTEIN C-LIKE"/>
    <property type="match status" value="1"/>
</dbReference>
<proteinExistence type="predicted"/>
<name>A0A3B3YUQ7_9TELE</name>
<dbReference type="Proteomes" id="UP000261480">
    <property type="component" value="Unplaced"/>
</dbReference>
<protein>
    <recommendedName>
        <fullName evidence="3">C-type lectin domain-containing protein</fullName>
    </recommendedName>
</protein>
<reference evidence="4" key="1">
    <citation type="submission" date="2025-08" db="UniProtKB">
        <authorList>
            <consortium name="Ensembl"/>
        </authorList>
    </citation>
    <scope>IDENTIFICATION</scope>
</reference>
<keyword evidence="5" id="KW-1185">Reference proteome</keyword>
<feature type="domain" description="C-type lectin" evidence="3">
    <location>
        <begin position="37"/>
        <end position="144"/>
    </location>
</feature>
<accession>A0A3B3YUQ7</accession>
<dbReference type="Ensembl" id="ENSPMET00000033021.1">
    <property type="protein sequence ID" value="ENSPMEP00000031112.1"/>
    <property type="gene ID" value="ENSPMEG00000018010.1"/>
</dbReference>
<dbReference type="PANTHER" id="PTHR46746">
    <property type="entry name" value="KILLER CELL LECTIN-LIKE RECEPTOR SUBFAMILY F MEMBER 2"/>
    <property type="match status" value="1"/>
</dbReference>
<dbReference type="InterPro" id="IPR001304">
    <property type="entry name" value="C-type_lectin-like"/>
</dbReference>
<dbReference type="Gene3D" id="3.10.100.10">
    <property type="entry name" value="Mannose-Binding Protein A, subunit A"/>
    <property type="match status" value="1"/>
</dbReference>
<keyword evidence="1" id="KW-0430">Lectin</keyword>
<evidence type="ECO:0000313" key="5">
    <source>
        <dbReference type="Proteomes" id="UP000261480"/>
    </source>
</evidence>
<dbReference type="PROSITE" id="PS50041">
    <property type="entry name" value="C_TYPE_LECTIN_2"/>
    <property type="match status" value="1"/>
</dbReference>
<organism evidence="4 5">
    <name type="scientific">Poecilia mexicana</name>
    <dbReference type="NCBI Taxonomy" id="48701"/>
    <lineage>
        <taxon>Eukaryota</taxon>
        <taxon>Metazoa</taxon>
        <taxon>Chordata</taxon>
        <taxon>Craniata</taxon>
        <taxon>Vertebrata</taxon>
        <taxon>Euteleostomi</taxon>
        <taxon>Actinopterygii</taxon>
        <taxon>Neopterygii</taxon>
        <taxon>Teleostei</taxon>
        <taxon>Neoteleostei</taxon>
        <taxon>Acanthomorphata</taxon>
        <taxon>Ovalentaria</taxon>
        <taxon>Atherinomorphae</taxon>
        <taxon>Cyprinodontiformes</taxon>
        <taxon>Poeciliidae</taxon>
        <taxon>Poeciliinae</taxon>
        <taxon>Poecilia</taxon>
    </lineage>
</organism>
<dbReference type="AlphaFoldDB" id="A0A3B3YUQ7"/>
<evidence type="ECO:0000313" key="4">
    <source>
        <dbReference type="Ensembl" id="ENSPMEP00000031112.1"/>
    </source>
</evidence>
<dbReference type="InterPro" id="IPR016187">
    <property type="entry name" value="CTDL_fold"/>
</dbReference>
<dbReference type="Pfam" id="PF00059">
    <property type="entry name" value="Lectin_C"/>
    <property type="match status" value="1"/>
</dbReference>
<dbReference type="InterPro" id="IPR051379">
    <property type="entry name" value="C-type_Lectin_Receptor_IMM"/>
</dbReference>
<dbReference type="SMART" id="SM00034">
    <property type="entry name" value="CLECT"/>
    <property type="match status" value="1"/>
</dbReference>
<sequence length="148" mass="16979">MSGAAFIDLKIYSSWFTEGFVFEGERSPTCEAGWEQHGGKCYYFSTSKSSWTDSRRSCSFSSTSPVQMFLESRLRDLMEDAEDRFWIGLTDSVEEGRWFWVDGSALDQRFASADCARMSNKIEAQGLKSWFDISCNYPLKSICEKQLD</sequence>